<feature type="domain" description="Protein kinase" evidence="1">
    <location>
        <begin position="34"/>
        <end position="397"/>
    </location>
</feature>
<dbReference type="InterPro" id="IPR000719">
    <property type="entry name" value="Prot_kinase_dom"/>
</dbReference>
<gene>
    <name evidence="2" type="ORF">GLOTRDRAFT_134125</name>
</gene>
<dbReference type="PROSITE" id="PS00109">
    <property type="entry name" value="PROTEIN_KINASE_TYR"/>
    <property type="match status" value="1"/>
</dbReference>
<dbReference type="eggNOG" id="ENOG502SXGV">
    <property type="taxonomic scope" value="Eukaryota"/>
</dbReference>
<dbReference type="EMBL" id="KB469320">
    <property type="protein sequence ID" value="EPQ50253.1"/>
    <property type="molecule type" value="Genomic_DNA"/>
</dbReference>
<dbReference type="STRING" id="670483.S7PS82"/>
<dbReference type="GO" id="GO:0005524">
    <property type="term" value="F:ATP binding"/>
    <property type="evidence" value="ECO:0007669"/>
    <property type="project" value="InterPro"/>
</dbReference>
<organism evidence="2 3">
    <name type="scientific">Gloeophyllum trabeum (strain ATCC 11539 / FP-39264 / Madison 617)</name>
    <name type="common">Brown rot fungus</name>
    <dbReference type="NCBI Taxonomy" id="670483"/>
    <lineage>
        <taxon>Eukaryota</taxon>
        <taxon>Fungi</taxon>
        <taxon>Dikarya</taxon>
        <taxon>Basidiomycota</taxon>
        <taxon>Agaricomycotina</taxon>
        <taxon>Agaricomycetes</taxon>
        <taxon>Gloeophyllales</taxon>
        <taxon>Gloeophyllaceae</taxon>
        <taxon>Gloeophyllum</taxon>
    </lineage>
</organism>
<name>S7PS82_GLOTA</name>
<dbReference type="SUPFAM" id="SSF56112">
    <property type="entry name" value="Protein kinase-like (PK-like)"/>
    <property type="match status" value="1"/>
</dbReference>
<dbReference type="PANTHER" id="PTHR37171">
    <property type="entry name" value="SERINE/THREONINE-PROTEIN KINASE YRZF-RELATED"/>
    <property type="match status" value="1"/>
</dbReference>
<proteinExistence type="predicted"/>
<dbReference type="AlphaFoldDB" id="S7PS82"/>
<dbReference type="HOGENOM" id="CLU_058265_0_0_1"/>
<dbReference type="KEGG" id="gtr:GLOTRDRAFT_134125"/>
<dbReference type="OrthoDB" id="2523749at2759"/>
<dbReference type="GeneID" id="19302917"/>
<dbReference type="Gene3D" id="1.10.510.10">
    <property type="entry name" value="Transferase(Phosphotransferase) domain 1"/>
    <property type="match status" value="1"/>
</dbReference>
<dbReference type="RefSeq" id="XP_007871300.1">
    <property type="nucleotide sequence ID" value="XM_007873109.1"/>
</dbReference>
<protein>
    <recommendedName>
        <fullName evidence="1">Protein kinase domain-containing protein</fullName>
    </recommendedName>
</protein>
<dbReference type="InterPro" id="IPR008266">
    <property type="entry name" value="Tyr_kinase_AS"/>
</dbReference>
<sequence>MSILQITFNEDEYWRPEQLQMTGRQFTDTAVIDIDTTEEIHHNSRTTVYRGQTQGTRTPLVLKFAHSFQALEDLRREASLYQTQLSRLQGTVIPICYGFFEAVHDTFPLGCLILEDCGDPPDIIFPFLPMVTRFVCRTVLCHSMTHNQRVRITILRHLQEIHRCGVVHQDLRERNVVLRDGKPRIIDFDRVSPHKGGCTMEIRKLPSVPHNREVDCNDIYCYCYDFQIWGGTSFNGLFFVSVFTGPVDLVDIGRSPYPQEGLPPQEVIDVLIPSKAIYLKDEATQRLLLDRLHEINEELERGVALEAIEFGIVFVLGRPFRPASHYPPQGVVDDLLRGFQLYDLTPQQVESVAHVLREANLACSVTTEKVREKINECLHYLNRYRVLRDKLVFSTSH</sequence>
<evidence type="ECO:0000313" key="3">
    <source>
        <dbReference type="Proteomes" id="UP000030669"/>
    </source>
</evidence>
<accession>S7PS82</accession>
<evidence type="ECO:0000313" key="2">
    <source>
        <dbReference type="EMBL" id="EPQ50253.1"/>
    </source>
</evidence>
<dbReference type="InterPro" id="IPR011009">
    <property type="entry name" value="Kinase-like_dom_sf"/>
</dbReference>
<dbReference type="GO" id="GO:0004672">
    <property type="term" value="F:protein kinase activity"/>
    <property type="evidence" value="ECO:0007669"/>
    <property type="project" value="InterPro"/>
</dbReference>
<dbReference type="InterPro" id="IPR052396">
    <property type="entry name" value="Meiotic_Drive_Suppr_Kinase"/>
</dbReference>
<dbReference type="Proteomes" id="UP000030669">
    <property type="component" value="Unassembled WGS sequence"/>
</dbReference>
<keyword evidence="3" id="KW-1185">Reference proteome</keyword>
<evidence type="ECO:0000259" key="1">
    <source>
        <dbReference type="PROSITE" id="PS50011"/>
    </source>
</evidence>
<dbReference type="PROSITE" id="PS50011">
    <property type="entry name" value="PROTEIN_KINASE_DOM"/>
    <property type="match status" value="1"/>
</dbReference>
<dbReference type="PANTHER" id="PTHR37171:SF1">
    <property type="entry name" value="SERINE_THREONINE-PROTEIN KINASE YRZF-RELATED"/>
    <property type="match status" value="1"/>
</dbReference>
<reference evidence="2 3" key="1">
    <citation type="journal article" date="2012" name="Science">
        <title>The Paleozoic origin of enzymatic lignin decomposition reconstructed from 31 fungal genomes.</title>
        <authorList>
            <person name="Floudas D."/>
            <person name="Binder M."/>
            <person name="Riley R."/>
            <person name="Barry K."/>
            <person name="Blanchette R.A."/>
            <person name="Henrissat B."/>
            <person name="Martinez A.T."/>
            <person name="Otillar R."/>
            <person name="Spatafora J.W."/>
            <person name="Yadav J.S."/>
            <person name="Aerts A."/>
            <person name="Benoit I."/>
            <person name="Boyd A."/>
            <person name="Carlson A."/>
            <person name="Copeland A."/>
            <person name="Coutinho P.M."/>
            <person name="de Vries R.P."/>
            <person name="Ferreira P."/>
            <person name="Findley K."/>
            <person name="Foster B."/>
            <person name="Gaskell J."/>
            <person name="Glotzer D."/>
            <person name="Gorecki P."/>
            <person name="Heitman J."/>
            <person name="Hesse C."/>
            <person name="Hori C."/>
            <person name="Igarashi K."/>
            <person name="Jurgens J.A."/>
            <person name="Kallen N."/>
            <person name="Kersten P."/>
            <person name="Kohler A."/>
            <person name="Kuees U."/>
            <person name="Kumar T.K.A."/>
            <person name="Kuo A."/>
            <person name="LaButti K."/>
            <person name="Larrondo L.F."/>
            <person name="Lindquist E."/>
            <person name="Ling A."/>
            <person name="Lombard V."/>
            <person name="Lucas S."/>
            <person name="Lundell T."/>
            <person name="Martin R."/>
            <person name="McLaughlin D.J."/>
            <person name="Morgenstern I."/>
            <person name="Morin E."/>
            <person name="Murat C."/>
            <person name="Nagy L.G."/>
            <person name="Nolan M."/>
            <person name="Ohm R.A."/>
            <person name="Patyshakuliyeva A."/>
            <person name="Rokas A."/>
            <person name="Ruiz-Duenas F.J."/>
            <person name="Sabat G."/>
            <person name="Salamov A."/>
            <person name="Samejima M."/>
            <person name="Schmutz J."/>
            <person name="Slot J.C."/>
            <person name="St John F."/>
            <person name="Stenlid J."/>
            <person name="Sun H."/>
            <person name="Sun S."/>
            <person name="Syed K."/>
            <person name="Tsang A."/>
            <person name="Wiebenga A."/>
            <person name="Young D."/>
            <person name="Pisabarro A."/>
            <person name="Eastwood D.C."/>
            <person name="Martin F."/>
            <person name="Cullen D."/>
            <person name="Grigoriev I.V."/>
            <person name="Hibbett D.S."/>
        </authorList>
    </citation>
    <scope>NUCLEOTIDE SEQUENCE [LARGE SCALE GENOMIC DNA]</scope>
    <source>
        <strain evidence="2 3">ATCC 11539</strain>
    </source>
</reference>